<sequence length="391" mass="45422">GEEGVYKVLQIFKEEFKLAMGLTGEIQTRFAVASPIRIDIGLSESANPSFTRATEDIKRRFDANFHKFVNQLTNRPIFNAMIMGVIMLNALVIGLETMDSLKNSHGQLFQIVDELFLSIYTVEFFLKLYAEPKGYWKSSYNRFDFLILFISYIQAILDMINVGDNVLKPLRLLRAARTLRTISFIEGLQVLVIALIETLRHSVLNVVVLLSMSMGFFAVVGYYMFGHDEETGIENENWSSLSAAMLTLFTYVTVDGWTDIQAQLETRPYSQWFTISFIFLGHFIFTNLFIGIIIMNIHEATETFRLQQVMEKEATLQLKKDFLYQRQHNDVKEMLEKQKSSQFVDFKDMCRAFEETLRHEDHVIMTDTSTNLVWMETFITTLDHLDLYTHR</sequence>
<comment type="caution">
    <text evidence="6">The sequence shown here is derived from an EMBL/GenBank/DDBJ whole genome shotgun (WGS) entry which is preliminary data.</text>
</comment>
<dbReference type="Proteomes" id="UP001152795">
    <property type="component" value="Unassembled WGS sequence"/>
</dbReference>
<dbReference type="InterPro" id="IPR005821">
    <property type="entry name" value="Ion_trans_dom"/>
</dbReference>
<organism evidence="6 7">
    <name type="scientific">Paramuricea clavata</name>
    <name type="common">Red gorgonian</name>
    <name type="synonym">Violescent sea-whip</name>
    <dbReference type="NCBI Taxonomy" id="317549"/>
    <lineage>
        <taxon>Eukaryota</taxon>
        <taxon>Metazoa</taxon>
        <taxon>Cnidaria</taxon>
        <taxon>Anthozoa</taxon>
        <taxon>Octocorallia</taxon>
        <taxon>Malacalcyonacea</taxon>
        <taxon>Plexauridae</taxon>
        <taxon>Paramuricea</taxon>
    </lineage>
</organism>
<accession>A0A7D9IV96</accession>
<dbReference type="SUPFAM" id="SSF81324">
    <property type="entry name" value="Voltage-gated potassium channels"/>
    <property type="match status" value="1"/>
</dbReference>
<dbReference type="PANTHER" id="PTHR47131">
    <property type="entry name" value="CATION CHANNEL SPERM-ASSOCIATED PROTEIN 3"/>
    <property type="match status" value="1"/>
</dbReference>
<dbReference type="GO" id="GO:0036128">
    <property type="term" value="C:CatSper complex"/>
    <property type="evidence" value="ECO:0007669"/>
    <property type="project" value="TreeGrafter"/>
</dbReference>
<proteinExistence type="predicted"/>
<evidence type="ECO:0000313" key="6">
    <source>
        <dbReference type="EMBL" id="CAB4019551.1"/>
    </source>
</evidence>
<evidence type="ECO:0000256" key="1">
    <source>
        <dbReference type="ARBA" id="ARBA00004141"/>
    </source>
</evidence>
<dbReference type="Pfam" id="PF00520">
    <property type="entry name" value="Ion_trans"/>
    <property type="match status" value="1"/>
</dbReference>
<keyword evidence="2" id="KW-0812">Transmembrane</keyword>
<feature type="non-terminal residue" evidence="6">
    <location>
        <position position="1"/>
    </location>
</feature>
<evidence type="ECO:0000256" key="2">
    <source>
        <dbReference type="ARBA" id="ARBA00022692"/>
    </source>
</evidence>
<evidence type="ECO:0000313" key="7">
    <source>
        <dbReference type="Proteomes" id="UP001152795"/>
    </source>
</evidence>
<keyword evidence="3" id="KW-1133">Transmembrane helix</keyword>
<feature type="domain" description="Ion transport" evidence="5">
    <location>
        <begin position="76"/>
        <end position="303"/>
    </location>
</feature>
<dbReference type="Gene3D" id="1.10.287.70">
    <property type="match status" value="1"/>
</dbReference>
<dbReference type="AlphaFoldDB" id="A0A7D9IV96"/>
<dbReference type="InterPro" id="IPR027359">
    <property type="entry name" value="Volt_channel_dom_sf"/>
</dbReference>
<dbReference type="GO" id="GO:0030317">
    <property type="term" value="P:flagellated sperm motility"/>
    <property type="evidence" value="ECO:0007669"/>
    <property type="project" value="TreeGrafter"/>
</dbReference>
<evidence type="ECO:0000259" key="5">
    <source>
        <dbReference type="Pfam" id="PF00520"/>
    </source>
</evidence>
<dbReference type="GO" id="GO:0001669">
    <property type="term" value="C:acrosomal vesicle"/>
    <property type="evidence" value="ECO:0007669"/>
    <property type="project" value="TreeGrafter"/>
</dbReference>
<dbReference type="GO" id="GO:0005245">
    <property type="term" value="F:voltage-gated calcium channel activity"/>
    <property type="evidence" value="ECO:0007669"/>
    <property type="project" value="TreeGrafter"/>
</dbReference>
<gene>
    <name evidence="6" type="ORF">PACLA_8A055158</name>
</gene>
<keyword evidence="7" id="KW-1185">Reference proteome</keyword>
<protein>
    <submittedName>
        <fullName evidence="6">Cation channel sperm-associated 3-like</fullName>
    </submittedName>
</protein>
<dbReference type="Gene3D" id="1.20.120.350">
    <property type="entry name" value="Voltage-gated potassium channels. Chain C"/>
    <property type="match status" value="1"/>
</dbReference>
<evidence type="ECO:0000256" key="3">
    <source>
        <dbReference type="ARBA" id="ARBA00022989"/>
    </source>
</evidence>
<dbReference type="OrthoDB" id="416585at2759"/>
<evidence type="ECO:0000256" key="4">
    <source>
        <dbReference type="ARBA" id="ARBA00023136"/>
    </source>
</evidence>
<dbReference type="EMBL" id="CACRXK020010521">
    <property type="protein sequence ID" value="CAB4019551.1"/>
    <property type="molecule type" value="Genomic_DNA"/>
</dbReference>
<comment type="subcellular location">
    <subcellularLocation>
        <location evidence="1">Membrane</location>
        <topology evidence="1">Multi-pass membrane protein</topology>
    </subcellularLocation>
</comment>
<reference evidence="6" key="1">
    <citation type="submission" date="2020-04" db="EMBL/GenBank/DDBJ databases">
        <authorList>
            <person name="Alioto T."/>
            <person name="Alioto T."/>
            <person name="Gomez Garrido J."/>
        </authorList>
    </citation>
    <scope>NUCLEOTIDE SEQUENCE</scope>
    <source>
        <strain evidence="6">A484AB</strain>
    </source>
</reference>
<name>A0A7D9IV96_PARCT</name>
<dbReference type="GO" id="GO:0048240">
    <property type="term" value="P:sperm capacitation"/>
    <property type="evidence" value="ECO:0007669"/>
    <property type="project" value="TreeGrafter"/>
</dbReference>
<dbReference type="GO" id="GO:0006814">
    <property type="term" value="P:sodium ion transport"/>
    <property type="evidence" value="ECO:0007669"/>
    <property type="project" value="TreeGrafter"/>
</dbReference>
<dbReference type="PANTHER" id="PTHR47131:SF1">
    <property type="entry name" value="CATION CHANNEL SPERM-ASSOCIATED PROTEIN 3"/>
    <property type="match status" value="1"/>
</dbReference>
<keyword evidence="4" id="KW-0472">Membrane</keyword>